<protein>
    <submittedName>
        <fullName evidence="1">Uncharacterized protein</fullName>
    </submittedName>
</protein>
<comment type="caution">
    <text evidence="1">The sequence shown here is derived from an EMBL/GenBank/DDBJ whole genome shotgun (WGS) entry which is preliminary data.</text>
</comment>
<evidence type="ECO:0000313" key="1">
    <source>
        <dbReference type="EMBL" id="KAK0060313.1"/>
    </source>
</evidence>
<evidence type="ECO:0000313" key="2">
    <source>
        <dbReference type="Proteomes" id="UP001233172"/>
    </source>
</evidence>
<organism evidence="1 2">
    <name type="scientific">Biomphalaria pfeifferi</name>
    <name type="common">Bloodfluke planorb</name>
    <name type="synonym">Freshwater snail</name>
    <dbReference type="NCBI Taxonomy" id="112525"/>
    <lineage>
        <taxon>Eukaryota</taxon>
        <taxon>Metazoa</taxon>
        <taxon>Spiralia</taxon>
        <taxon>Lophotrochozoa</taxon>
        <taxon>Mollusca</taxon>
        <taxon>Gastropoda</taxon>
        <taxon>Heterobranchia</taxon>
        <taxon>Euthyneura</taxon>
        <taxon>Panpulmonata</taxon>
        <taxon>Hygrophila</taxon>
        <taxon>Lymnaeoidea</taxon>
        <taxon>Planorbidae</taxon>
        <taxon>Biomphalaria</taxon>
    </lineage>
</organism>
<dbReference type="AlphaFoldDB" id="A0AAD8BTE5"/>
<dbReference type="EMBL" id="JASAOG010000036">
    <property type="protein sequence ID" value="KAK0060313.1"/>
    <property type="molecule type" value="Genomic_DNA"/>
</dbReference>
<dbReference type="Proteomes" id="UP001233172">
    <property type="component" value="Unassembled WGS sequence"/>
</dbReference>
<accession>A0AAD8BTE5</accession>
<gene>
    <name evidence="1" type="ORF">Bpfe_010147</name>
</gene>
<reference evidence="1" key="2">
    <citation type="submission" date="2023-04" db="EMBL/GenBank/DDBJ databases">
        <authorList>
            <person name="Bu L."/>
            <person name="Lu L."/>
            <person name="Laidemitt M.R."/>
            <person name="Zhang S.M."/>
            <person name="Mutuku M."/>
            <person name="Mkoji G."/>
            <person name="Steinauer M."/>
            <person name="Loker E.S."/>
        </authorList>
    </citation>
    <scope>NUCLEOTIDE SEQUENCE</scope>
    <source>
        <strain evidence="1">KasaAsao</strain>
        <tissue evidence="1">Whole Snail</tissue>
    </source>
</reference>
<name>A0AAD8BTE5_BIOPF</name>
<sequence>MNMSYGPSSDVDAIGLFTVMNDKFPSLMTNYHRRLSRIHIIGDIYRVHGLNKNFLSVGV</sequence>
<feature type="non-terminal residue" evidence="1">
    <location>
        <position position="59"/>
    </location>
</feature>
<reference evidence="1" key="1">
    <citation type="journal article" date="2023" name="PLoS Negl. Trop. Dis.">
        <title>A genome sequence for Biomphalaria pfeifferi, the major vector snail for the human-infecting parasite Schistosoma mansoni.</title>
        <authorList>
            <person name="Bu L."/>
            <person name="Lu L."/>
            <person name="Laidemitt M.R."/>
            <person name="Zhang S.M."/>
            <person name="Mutuku M."/>
            <person name="Mkoji G."/>
            <person name="Steinauer M."/>
            <person name="Loker E.S."/>
        </authorList>
    </citation>
    <scope>NUCLEOTIDE SEQUENCE</scope>
    <source>
        <strain evidence="1">KasaAsao</strain>
    </source>
</reference>
<proteinExistence type="predicted"/>
<keyword evidence="2" id="KW-1185">Reference proteome</keyword>